<sequence>MKNILKFLFAFLSFVLIFSSCNKYELGPGLTILTKKQRITGKWEKHLTYSGNGFEVKNEGIREMEIFKDGLITYTLDTTRFTGNWEFIKDKESISITNDYFKPSSYKMFRIIKLKNKEFLLEDEFGVDHRYKKIK</sequence>
<proteinExistence type="predicted"/>
<dbReference type="Proteomes" id="UP000293952">
    <property type="component" value="Unassembled WGS sequence"/>
</dbReference>
<name>A0A4Q4KNK3_9FLAO</name>
<accession>A0A4Q4KNK3</accession>
<dbReference type="AlphaFoldDB" id="A0A4Q4KNK3"/>
<dbReference type="EMBL" id="SETE01000002">
    <property type="protein sequence ID" value="RYM35033.1"/>
    <property type="molecule type" value="Genomic_DNA"/>
</dbReference>
<evidence type="ECO:0000313" key="2">
    <source>
        <dbReference type="Proteomes" id="UP000293952"/>
    </source>
</evidence>
<dbReference type="PROSITE" id="PS51257">
    <property type="entry name" value="PROKAR_LIPOPROTEIN"/>
    <property type="match status" value="1"/>
</dbReference>
<dbReference type="OrthoDB" id="1467524at2"/>
<protein>
    <recommendedName>
        <fullName evidence="3">Lipocalin-like domain-containing protein</fullName>
    </recommendedName>
</protein>
<evidence type="ECO:0008006" key="3">
    <source>
        <dbReference type="Google" id="ProtNLM"/>
    </source>
</evidence>
<keyword evidence="2" id="KW-1185">Reference proteome</keyword>
<gene>
    <name evidence="1" type="ORF">ERX46_06570</name>
</gene>
<comment type="caution">
    <text evidence="1">The sequence shown here is derived from an EMBL/GenBank/DDBJ whole genome shotgun (WGS) entry which is preliminary data.</text>
</comment>
<organism evidence="1 2">
    <name type="scientific">Brumimicrobium glaciale</name>
    <dbReference type="NCBI Taxonomy" id="200475"/>
    <lineage>
        <taxon>Bacteria</taxon>
        <taxon>Pseudomonadati</taxon>
        <taxon>Bacteroidota</taxon>
        <taxon>Flavobacteriia</taxon>
        <taxon>Flavobacteriales</taxon>
        <taxon>Crocinitomicaceae</taxon>
        <taxon>Brumimicrobium</taxon>
    </lineage>
</organism>
<dbReference type="RefSeq" id="WP_130093041.1">
    <property type="nucleotide sequence ID" value="NZ_SETE01000002.1"/>
</dbReference>
<evidence type="ECO:0000313" key="1">
    <source>
        <dbReference type="EMBL" id="RYM35033.1"/>
    </source>
</evidence>
<reference evidence="1 2" key="1">
    <citation type="submission" date="2019-02" db="EMBL/GenBank/DDBJ databases">
        <title>Genome sequence of the sea-ice species Brumimicrobium glaciale.</title>
        <authorList>
            <person name="Bowman J.P."/>
        </authorList>
    </citation>
    <scope>NUCLEOTIDE SEQUENCE [LARGE SCALE GENOMIC DNA]</scope>
    <source>
        <strain evidence="1 2">IC156</strain>
    </source>
</reference>